<comment type="caution">
    <text evidence="3">The sequence shown here is derived from an EMBL/GenBank/DDBJ whole genome shotgun (WGS) entry which is preliminary data.</text>
</comment>
<dbReference type="InterPro" id="IPR011990">
    <property type="entry name" value="TPR-like_helical_dom_sf"/>
</dbReference>
<feature type="repeat" description="PPR" evidence="2">
    <location>
        <begin position="134"/>
        <end position="164"/>
    </location>
</feature>
<sequence length="548" mass="61613">MEHKLLKICQSCKSLREMKQTHLQILIHGFQDSSFTVPKLLTVSSQLGFIDYAFRVFRNCHFPNVVVYNTLIKCFVGKDSYGCDYAFHVYDQMKVFGVAPNSFTFTLILRCFESFEALKYGEVIHCEIVKLERNIVTWNSVISGLSKAGNMELACIVFEKMTERNEVSWNSIISGYVRLGDVKSARCVFDDMPEKTVVSWTAMVSGYTMVGDLKSARSIFDQMPVKNVVSWNAMIAGYVHNHMFDQALQMFSQMLIDRNCRPDETTLVSVLSACSHLGSLEHGRWVDSYIKRSNFSLSIPLGNALMDMFAKCGDVENAKVIFHKMPKRCIITWTTMVSGLSVNGKCKEALNLFDSMCGAGVKPDDVIFIAVLSACTHGGFVEDGKRIFCQMVSEFGVKPRIEHYGCMVDLLGRAGKLEEAVGFVESMPLEPNAVIWATLLGSCKIHGNENLLDSVTKKIIEQEPSNPSYLTLISNLSASVGRWKDALTYRMAMSQQGVEKVPGCSSIQIGNVIHEFLARDTRHEERKDIYEVLYCLRKHLDTSSDETL</sequence>
<dbReference type="NCBIfam" id="TIGR00756">
    <property type="entry name" value="PPR"/>
    <property type="match status" value="6"/>
</dbReference>
<dbReference type="PROSITE" id="PS51375">
    <property type="entry name" value="PPR"/>
    <property type="match status" value="5"/>
</dbReference>
<keyword evidence="1" id="KW-0677">Repeat</keyword>
<evidence type="ECO:0000313" key="4">
    <source>
        <dbReference type="Proteomes" id="UP000583929"/>
    </source>
</evidence>
<protein>
    <submittedName>
        <fullName evidence="3">Uncharacterized protein</fullName>
    </submittedName>
</protein>
<dbReference type="PANTHER" id="PTHR47926:SF531">
    <property type="entry name" value="TETRATRICOPEPTIDE REPEAT SUPERFAMILY PROTEIN"/>
    <property type="match status" value="1"/>
</dbReference>
<dbReference type="FunFam" id="1.25.40.10:FF:000511">
    <property type="entry name" value="Pentatricopeptide repeat-containing protein"/>
    <property type="match status" value="1"/>
</dbReference>
<evidence type="ECO:0000256" key="1">
    <source>
        <dbReference type="ARBA" id="ARBA00022737"/>
    </source>
</evidence>
<dbReference type="InterPro" id="IPR046848">
    <property type="entry name" value="E_motif"/>
</dbReference>
<dbReference type="Proteomes" id="UP000583929">
    <property type="component" value="Unassembled WGS sequence"/>
</dbReference>
<proteinExistence type="predicted"/>
<dbReference type="Pfam" id="PF20431">
    <property type="entry name" value="E_motif"/>
    <property type="match status" value="1"/>
</dbReference>
<dbReference type="InterPro" id="IPR002885">
    <property type="entry name" value="PPR_rpt"/>
</dbReference>
<accession>A0A7J6DYZ3</accession>
<dbReference type="Gene3D" id="1.25.40.10">
    <property type="entry name" value="Tetratricopeptide repeat domain"/>
    <property type="match status" value="4"/>
</dbReference>
<reference evidence="3 4" key="1">
    <citation type="journal article" date="2020" name="bioRxiv">
        <title>Sequence and annotation of 42 cannabis genomes reveals extensive copy number variation in cannabinoid synthesis and pathogen resistance genes.</title>
        <authorList>
            <person name="Mckernan K.J."/>
            <person name="Helbert Y."/>
            <person name="Kane L.T."/>
            <person name="Ebling H."/>
            <person name="Zhang L."/>
            <person name="Liu B."/>
            <person name="Eaton Z."/>
            <person name="Mclaughlin S."/>
            <person name="Kingan S."/>
            <person name="Baybayan P."/>
            <person name="Concepcion G."/>
            <person name="Jordan M."/>
            <person name="Riva A."/>
            <person name="Barbazuk W."/>
            <person name="Harkins T."/>
        </authorList>
    </citation>
    <scope>NUCLEOTIDE SEQUENCE [LARGE SCALE GENOMIC DNA]</scope>
    <source>
        <strain evidence="4">cv. Jamaican Lion 4</strain>
        <tissue evidence="3">Leaf</tissue>
    </source>
</reference>
<dbReference type="GO" id="GO:0009451">
    <property type="term" value="P:RNA modification"/>
    <property type="evidence" value="ECO:0007669"/>
    <property type="project" value="InterPro"/>
</dbReference>
<gene>
    <name evidence="3" type="ORF">G4B88_026345</name>
</gene>
<dbReference type="AlphaFoldDB" id="A0A7J6DYZ3"/>
<feature type="repeat" description="PPR" evidence="2">
    <location>
        <begin position="329"/>
        <end position="363"/>
    </location>
</feature>
<feature type="repeat" description="PPR" evidence="2">
    <location>
        <begin position="165"/>
        <end position="199"/>
    </location>
</feature>
<dbReference type="InterPro" id="IPR046960">
    <property type="entry name" value="PPR_At4g14850-like_plant"/>
</dbReference>
<dbReference type="Pfam" id="PF01535">
    <property type="entry name" value="PPR"/>
    <property type="match status" value="3"/>
</dbReference>
<organism evidence="3 4">
    <name type="scientific">Cannabis sativa</name>
    <name type="common">Hemp</name>
    <name type="synonym">Marijuana</name>
    <dbReference type="NCBI Taxonomy" id="3483"/>
    <lineage>
        <taxon>Eukaryota</taxon>
        <taxon>Viridiplantae</taxon>
        <taxon>Streptophyta</taxon>
        <taxon>Embryophyta</taxon>
        <taxon>Tracheophyta</taxon>
        <taxon>Spermatophyta</taxon>
        <taxon>Magnoliopsida</taxon>
        <taxon>eudicotyledons</taxon>
        <taxon>Gunneridae</taxon>
        <taxon>Pentapetalae</taxon>
        <taxon>rosids</taxon>
        <taxon>fabids</taxon>
        <taxon>Rosales</taxon>
        <taxon>Cannabaceae</taxon>
        <taxon>Cannabis</taxon>
    </lineage>
</organism>
<dbReference type="Pfam" id="PF13041">
    <property type="entry name" value="PPR_2"/>
    <property type="match status" value="3"/>
</dbReference>
<dbReference type="EMBL" id="JAATIQ010000560">
    <property type="protein sequence ID" value="KAF4351324.1"/>
    <property type="molecule type" value="Genomic_DNA"/>
</dbReference>
<feature type="repeat" description="PPR" evidence="2">
    <location>
        <begin position="227"/>
        <end position="262"/>
    </location>
</feature>
<name>A0A7J6DYZ3_CANSA</name>
<dbReference type="GO" id="GO:0003723">
    <property type="term" value="F:RNA binding"/>
    <property type="evidence" value="ECO:0007669"/>
    <property type="project" value="InterPro"/>
</dbReference>
<evidence type="ECO:0000313" key="3">
    <source>
        <dbReference type="EMBL" id="KAF4351324.1"/>
    </source>
</evidence>
<keyword evidence="4" id="KW-1185">Reference proteome</keyword>
<evidence type="ECO:0000256" key="2">
    <source>
        <dbReference type="PROSITE-ProRule" id="PRU00708"/>
    </source>
</evidence>
<feature type="repeat" description="PPR" evidence="2">
    <location>
        <begin position="64"/>
        <end position="100"/>
    </location>
</feature>
<dbReference type="FunFam" id="1.25.40.10:FF:000348">
    <property type="entry name" value="Pentatricopeptide repeat-containing protein chloroplastic"/>
    <property type="match status" value="1"/>
</dbReference>
<dbReference type="PANTHER" id="PTHR47926">
    <property type="entry name" value="PENTATRICOPEPTIDE REPEAT-CONTAINING PROTEIN"/>
    <property type="match status" value="1"/>
</dbReference>